<dbReference type="EC" id="1.2.1.3" evidence="3"/>
<keyword evidence="7" id="KW-1185">Reference proteome</keyword>
<organism evidence="6 7">
    <name type="scientific">Nocardioides endophyticus</name>
    <dbReference type="NCBI Taxonomy" id="1353775"/>
    <lineage>
        <taxon>Bacteria</taxon>
        <taxon>Bacillati</taxon>
        <taxon>Actinomycetota</taxon>
        <taxon>Actinomycetes</taxon>
        <taxon>Propionibacteriales</taxon>
        <taxon>Nocardioidaceae</taxon>
        <taxon>Nocardioides</taxon>
    </lineage>
</organism>
<dbReference type="Gene3D" id="3.40.605.10">
    <property type="entry name" value="Aldehyde Dehydrogenase, Chain A, domain 1"/>
    <property type="match status" value="1"/>
</dbReference>
<gene>
    <name evidence="6" type="ORF">GCM10023350_29570</name>
</gene>
<comment type="caution">
    <text evidence="6">The sequence shown here is derived from an EMBL/GenBank/DDBJ whole genome shotgun (WGS) entry which is preliminary data.</text>
</comment>
<dbReference type="EMBL" id="BAABKN010000019">
    <property type="protein sequence ID" value="GAA4742935.1"/>
    <property type="molecule type" value="Genomic_DNA"/>
</dbReference>
<dbReference type="PANTHER" id="PTHR42804">
    <property type="entry name" value="ALDEHYDE DEHYDROGENASE"/>
    <property type="match status" value="1"/>
</dbReference>
<dbReference type="Gene3D" id="3.40.309.10">
    <property type="entry name" value="Aldehyde Dehydrogenase, Chain A, domain 2"/>
    <property type="match status" value="1"/>
</dbReference>
<evidence type="ECO:0000313" key="6">
    <source>
        <dbReference type="EMBL" id="GAA4742935.1"/>
    </source>
</evidence>
<reference evidence="7" key="1">
    <citation type="journal article" date="2019" name="Int. J. Syst. Evol. Microbiol.">
        <title>The Global Catalogue of Microorganisms (GCM) 10K type strain sequencing project: providing services to taxonomists for standard genome sequencing and annotation.</title>
        <authorList>
            <consortium name="The Broad Institute Genomics Platform"/>
            <consortium name="The Broad Institute Genome Sequencing Center for Infectious Disease"/>
            <person name="Wu L."/>
            <person name="Ma J."/>
        </authorList>
    </citation>
    <scope>NUCLEOTIDE SEQUENCE [LARGE SCALE GENOMIC DNA]</scope>
    <source>
        <strain evidence="7">JCM 18532</strain>
    </source>
</reference>
<proteinExistence type="inferred from homology"/>
<comment type="catalytic activity">
    <reaction evidence="4">
        <text>an aldehyde + NAD(+) + H2O = a carboxylate + NADH + 2 H(+)</text>
        <dbReference type="Rhea" id="RHEA:16185"/>
        <dbReference type="ChEBI" id="CHEBI:15377"/>
        <dbReference type="ChEBI" id="CHEBI:15378"/>
        <dbReference type="ChEBI" id="CHEBI:17478"/>
        <dbReference type="ChEBI" id="CHEBI:29067"/>
        <dbReference type="ChEBI" id="CHEBI:57540"/>
        <dbReference type="ChEBI" id="CHEBI:57945"/>
        <dbReference type="EC" id="1.2.1.3"/>
    </reaction>
</comment>
<protein>
    <recommendedName>
        <fullName evidence="3">aldehyde dehydrogenase (NAD(+))</fullName>
        <ecNumber evidence="3">1.2.1.3</ecNumber>
    </recommendedName>
</protein>
<keyword evidence="2" id="KW-0560">Oxidoreductase</keyword>
<evidence type="ECO:0000256" key="4">
    <source>
        <dbReference type="ARBA" id="ARBA00049194"/>
    </source>
</evidence>
<feature type="domain" description="Aldehyde dehydrogenase" evidence="5">
    <location>
        <begin position="27"/>
        <end position="483"/>
    </location>
</feature>
<comment type="similarity">
    <text evidence="1">Belongs to the aldehyde dehydrogenase family.</text>
</comment>
<dbReference type="InterPro" id="IPR016163">
    <property type="entry name" value="Ald_DH_C"/>
</dbReference>
<dbReference type="Proteomes" id="UP001499882">
    <property type="component" value="Unassembled WGS sequence"/>
</dbReference>
<dbReference type="RefSeq" id="WP_345527583.1">
    <property type="nucleotide sequence ID" value="NZ_BAABKN010000019.1"/>
</dbReference>
<evidence type="ECO:0000259" key="5">
    <source>
        <dbReference type="Pfam" id="PF00171"/>
    </source>
</evidence>
<evidence type="ECO:0000313" key="7">
    <source>
        <dbReference type="Proteomes" id="UP001499882"/>
    </source>
</evidence>
<dbReference type="PANTHER" id="PTHR42804:SF1">
    <property type="entry name" value="ALDEHYDE DEHYDROGENASE-RELATED"/>
    <property type="match status" value="1"/>
</dbReference>
<evidence type="ECO:0000256" key="3">
    <source>
        <dbReference type="ARBA" id="ARBA00024226"/>
    </source>
</evidence>
<dbReference type="CDD" id="cd07138">
    <property type="entry name" value="ALDH_CddD_SSP0762"/>
    <property type="match status" value="1"/>
</dbReference>
<dbReference type="InterPro" id="IPR016161">
    <property type="entry name" value="Ald_DH/histidinol_DH"/>
</dbReference>
<sequence length="489" mass="51585">MSIDTASLALPRVVTEHARQFFIDGRWTEPSSSATLDVINPATETPVAAISLGTAADVDAAVAAAKRAFDTFSQTSVEERIALLERVVAAYEDRMDEIAMAVMLEMGAPISVARQRQAPAGLGHFKTTLAALKAFSFEQTMGTTTLRHEPIGVAGLITPWNWPLNQSALKIAPALAVGCTIVLKPSEVAPLSSIVLASILEDAGVPAGVFNLVQGDGPTVGAALSEHPDIDIISFTGSNRAGADVARRAADTFKRVSQEMGGKSANIVLDDADLETVLMRDVAKMYVNSGQSCNAGTRILVPRDRMDEAAAIAARYVDQLVVGPPADEATNVGPLVSEIQFDRVQELIESGIAAGATLVTGGTGRPEGLSTGFYVRPTVFADASNDMRIAREEIFGPVLTIIGYDDEAEAVEIANDSDYGLAGMVSSADHDRARQVARRMRTGMVHINGASANPAAPFGGYKKSGNGREGGEHGMREFLEVKSLFGDLS</sequence>
<dbReference type="InterPro" id="IPR016160">
    <property type="entry name" value="Ald_DH_CS_CYS"/>
</dbReference>
<dbReference type="SUPFAM" id="SSF53720">
    <property type="entry name" value="ALDH-like"/>
    <property type="match status" value="1"/>
</dbReference>
<dbReference type="PROSITE" id="PS00070">
    <property type="entry name" value="ALDEHYDE_DEHYDR_CYS"/>
    <property type="match status" value="1"/>
</dbReference>
<evidence type="ECO:0000256" key="1">
    <source>
        <dbReference type="ARBA" id="ARBA00009986"/>
    </source>
</evidence>
<dbReference type="InterPro" id="IPR015590">
    <property type="entry name" value="Aldehyde_DH_dom"/>
</dbReference>
<dbReference type="InterPro" id="IPR016162">
    <property type="entry name" value="Ald_DH_N"/>
</dbReference>
<evidence type="ECO:0000256" key="2">
    <source>
        <dbReference type="ARBA" id="ARBA00023002"/>
    </source>
</evidence>
<dbReference type="Pfam" id="PF00171">
    <property type="entry name" value="Aldedh"/>
    <property type="match status" value="1"/>
</dbReference>
<name>A0ABP8Z0F1_9ACTN</name>
<accession>A0ABP8Z0F1</accession>